<dbReference type="Proteomes" id="UP000034391">
    <property type="component" value="Unassembled WGS sequence"/>
</dbReference>
<evidence type="ECO:0000256" key="3">
    <source>
        <dbReference type="ARBA" id="ARBA00022989"/>
    </source>
</evidence>
<evidence type="ECO:0000256" key="2">
    <source>
        <dbReference type="ARBA" id="ARBA00022692"/>
    </source>
</evidence>
<organism evidence="7 8">
    <name type="scientific">Candidatus Azambacteria bacterium GW2011_GWD2_46_48</name>
    <dbReference type="NCBI Taxonomy" id="1618623"/>
    <lineage>
        <taxon>Bacteria</taxon>
        <taxon>Candidatus Azamiibacteriota</taxon>
    </lineage>
</organism>
<gene>
    <name evidence="7" type="ORF">UX56_C0019G0005</name>
</gene>
<dbReference type="GO" id="GO:0016020">
    <property type="term" value="C:membrane"/>
    <property type="evidence" value="ECO:0007669"/>
    <property type="project" value="UniProtKB-SubCell"/>
</dbReference>
<keyword evidence="4 5" id="KW-0472">Membrane</keyword>
<feature type="domain" description="Ferric oxidoreductase" evidence="6">
    <location>
        <begin position="60"/>
        <end position="158"/>
    </location>
</feature>
<feature type="transmembrane region" description="Helical" evidence="5">
    <location>
        <begin position="115"/>
        <end position="141"/>
    </location>
</feature>
<keyword evidence="2 5" id="KW-0812">Transmembrane</keyword>
<reference evidence="7 8" key="1">
    <citation type="journal article" date="2015" name="Nature">
        <title>rRNA introns, odd ribosomes, and small enigmatic genomes across a large radiation of phyla.</title>
        <authorList>
            <person name="Brown C.T."/>
            <person name="Hug L.A."/>
            <person name="Thomas B.C."/>
            <person name="Sharon I."/>
            <person name="Castelle C.J."/>
            <person name="Singh A."/>
            <person name="Wilkins M.J."/>
            <person name="Williams K.H."/>
            <person name="Banfield J.F."/>
        </authorList>
    </citation>
    <scope>NUCLEOTIDE SEQUENCE [LARGE SCALE GENOMIC DNA]</scope>
</reference>
<protein>
    <recommendedName>
        <fullName evidence="6">Ferric oxidoreductase domain-containing protein</fullName>
    </recommendedName>
</protein>
<dbReference type="EMBL" id="LCMR01000019">
    <property type="protein sequence ID" value="KKU41287.1"/>
    <property type="molecule type" value="Genomic_DNA"/>
</dbReference>
<name>A0A0G1Q8Z3_9BACT</name>
<feature type="transmembrane region" description="Helical" evidence="5">
    <location>
        <begin position="230"/>
        <end position="250"/>
    </location>
</feature>
<evidence type="ECO:0000313" key="7">
    <source>
        <dbReference type="EMBL" id="KKU41287.1"/>
    </source>
</evidence>
<comment type="subcellular location">
    <subcellularLocation>
        <location evidence="1">Membrane</location>
        <topology evidence="1">Multi-pass membrane protein</topology>
    </subcellularLocation>
</comment>
<dbReference type="InterPro" id="IPR013130">
    <property type="entry name" value="Fe3_Rdtase_TM_dom"/>
</dbReference>
<accession>A0A0G1Q8Z3</accession>
<feature type="transmembrane region" description="Helical" evidence="5">
    <location>
        <begin position="199"/>
        <end position="218"/>
    </location>
</feature>
<evidence type="ECO:0000256" key="1">
    <source>
        <dbReference type="ARBA" id="ARBA00004141"/>
    </source>
</evidence>
<comment type="caution">
    <text evidence="7">The sequence shown here is derived from an EMBL/GenBank/DDBJ whole genome shotgun (WGS) entry which is preliminary data.</text>
</comment>
<feature type="transmembrane region" description="Helical" evidence="5">
    <location>
        <begin position="161"/>
        <end position="179"/>
    </location>
</feature>
<proteinExistence type="predicted"/>
<dbReference type="Pfam" id="PF01794">
    <property type="entry name" value="Ferric_reduct"/>
    <property type="match status" value="1"/>
</dbReference>
<sequence length="251" mass="28979">MEFGQRQTDHLGIPVLKFKNQNERTVKKIRNIFNCKFWDFCDTLFLFIFTERLLRFLAGTAFVLLAFVLLVGLLARYFVRFDGWLIYRKEIGIVAFVFALAHGVVSFLIPRFNLFSWAALANVNLWLGGLALLILLFLTVISGNWAIQKFGGQKWWFFQQWGARLALILVLYHVFLMKYGGWADWFIHGGSKTLARPYLPPLSLFSFLPAIFVVVVRLGEFFGPKIGKVIFFASLSLLAAAYLISFLWWLV</sequence>
<keyword evidence="3 5" id="KW-1133">Transmembrane helix</keyword>
<evidence type="ECO:0000256" key="4">
    <source>
        <dbReference type="ARBA" id="ARBA00023136"/>
    </source>
</evidence>
<evidence type="ECO:0000259" key="6">
    <source>
        <dbReference type="Pfam" id="PF01794"/>
    </source>
</evidence>
<evidence type="ECO:0000256" key="5">
    <source>
        <dbReference type="SAM" id="Phobius"/>
    </source>
</evidence>
<dbReference type="AlphaFoldDB" id="A0A0G1Q8Z3"/>
<feature type="transmembrane region" description="Helical" evidence="5">
    <location>
        <begin position="91"/>
        <end position="109"/>
    </location>
</feature>
<feature type="transmembrane region" description="Helical" evidence="5">
    <location>
        <begin position="56"/>
        <end position="79"/>
    </location>
</feature>
<evidence type="ECO:0000313" key="8">
    <source>
        <dbReference type="Proteomes" id="UP000034391"/>
    </source>
</evidence>